<evidence type="ECO:0000256" key="12">
    <source>
        <dbReference type="PROSITE-ProRule" id="PRU10143"/>
    </source>
</evidence>
<keyword evidence="10 11" id="KW-0998">Cell outer membrane</keyword>
<evidence type="ECO:0000256" key="8">
    <source>
        <dbReference type="ARBA" id="ARBA00023136"/>
    </source>
</evidence>
<dbReference type="Proteomes" id="UP000824150">
    <property type="component" value="Unassembled WGS sequence"/>
</dbReference>
<gene>
    <name evidence="17" type="ORF">IAA31_03175</name>
</gene>
<feature type="short sequence motif" description="TonB C-terminal box" evidence="13">
    <location>
        <begin position="650"/>
        <end position="667"/>
    </location>
</feature>
<feature type="domain" description="TonB-dependent receptor-like beta-barrel" evidence="15">
    <location>
        <begin position="246"/>
        <end position="641"/>
    </location>
</feature>
<dbReference type="Pfam" id="PF00593">
    <property type="entry name" value="TonB_dep_Rec_b-barrel"/>
    <property type="match status" value="1"/>
</dbReference>
<dbReference type="PROSITE" id="PS52016">
    <property type="entry name" value="TONB_DEPENDENT_REC_3"/>
    <property type="match status" value="1"/>
</dbReference>
<dbReference type="GO" id="GO:0044718">
    <property type="term" value="P:siderophore transmembrane transport"/>
    <property type="evidence" value="ECO:0007669"/>
    <property type="project" value="TreeGrafter"/>
</dbReference>
<evidence type="ECO:0000256" key="4">
    <source>
        <dbReference type="ARBA" id="ARBA00022452"/>
    </source>
</evidence>
<dbReference type="InterPro" id="IPR039426">
    <property type="entry name" value="TonB-dep_rcpt-like"/>
</dbReference>
<dbReference type="SUPFAM" id="SSF56935">
    <property type="entry name" value="Porins"/>
    <property type="match status" value="1"/>
</dbReference>
<organism evidence="17 18">
    <name type="scientific">Candidatus Anaerobiospirillum merdipullorum</name>
    <dbReference type="NCBI Taxonomy" id="2838450"/>
    <lineage>
        <taxon>Bacteria</taxon>
        <taxon>Pseudomonadati</taxon>
        <taxon>Pseudomonadota</taxon>
        <taxon>Gammaproteobacteria</taxon>
        <taxon>Aeromonadales</taxon>
        <taxon>Succinivibrionaceae</taxon>
        <taxon>Anaerobiospirillum</taxon>
    </lineage>
</organism>
<evidence type="ECO:0000313" key="18">
    <source>
        <dbReference type="Proteomes" id="UP000824150"/>
    </source>
</evidence>
<sequence length="667" mass="73787">MKVLLNPLAAALAVALTFPAVAEQVLTVDTVVVSGSRSAEDLLYEASSISVIKPDEQIVADNIPDLIKDIGSVNLVSDGTPGAKRVSIRGENASRTLILVDGQRIDDSKTKSGAPMLINPFFIDHIEILKGPSSVLYGSDAMGGIVHVITKQASEKPFSAEGGVAYVGSGNGFSEYVNVSGTLNKFSYALGGFNTDMGDMYLASHERVGNTSYYSKGLNAHLSYMPTESSTISFISEYFDLNAFTATTTDDPEYHDFKAHIPKWRRVKNTLSLELNDINEYLAKVSLSGYLQQNDKDFYSRMQSRSLQAGVENTQDTYGGNVQFEFALSDMFYLTTGYDGRVDELSSDSSSISMNYSDDDYKQTTHALYALLETYLTDTLTLDTGVRWNYVETKPGSTSLPPNLQADRGSGSFTNSRVVGSAGLVWQATDNGAVRLNWSQGFRVPNIQELYLTTFTGAIQQGNPNLEPETSNNYELGFRYVGNMLTADVALFYTKAKNYIETYRLGPMRPLVYSYHNISNAESYGAEVSLSYSMEQLMPYLDFTLMERKYDTGTQSSTNTGTPKFKGRAGLRYTDTYVNMPYFADVYARFATRSKNDNYNLDGASYFDNTDFAGYMTLNLQVGLTVGEEQQWHLYAGVENILDKDYQTTELIEEPGRFFNVGVSATF</sequence>
<dbReference type="EMBL" id="JAHLFG010000035">
    <property type="protein sequence ID" value="MBU3826474.1"/>
    <property type="molecule type" value="Genomic_DNA"/>
</dbReference>
<dbReference type="PANTHER" id="PTHR30069">
    <property type="entry name" value="TONB-DEPENDENT OUTER MEMBRANE RECEPTOR"/>
    <property type="match status" value="1"/>
</dbReference>
<accession>A0A9E2NTL4</accession>
<dbReference type="CDD" id="cd01347">
    <property type="entry name" value="ligand_gated_channel"/>
    <property type="match status" value="1"/>
</dbReference>
<dbReference type="InterPro" id="IPR037066">
    <property type="entry name" value="Plug_dom_sf"/>
</dbReference>
<dbReference type="AlphaFoldDB" id="A0A9E2NTL4"/>
<keyword evidence="8 11" id="KW-0472">Membrane</keyword>
<keyword evidence="7 12" id="KW-0798">TonB box</keyword>
<dbReference type="Pfam" id="PF07715">
    <property type="entry name" value="Plug"/>
    <property type="match status" value="1"/>
</dbReference>
<keyword evidence="9 17" id="KW-0675">Receptor</keyword>
<dbReference type="PANTHER" id="PTHR30069:SF29">
    <property type="entry name" value="HEMOGLOBIN AND HEMOGLOBIN-HAPTOGLOBIN-BINDING PROTEIN 1-RELATED"/>
    <property type="match status" value="1"/>
</dbReference>
<reference evidence="17" key="1">
    <citation type="journal article" date="2021" name="PeerJ">
        <title>Extensive microbial diversity within the chicken gut microbiome revealed by metagenomics and culture.</title>
        <authorList>
            <person name="Gilroy R."/>
            <person name="Ravi A."/>
            <person name="Getino M."/>
            <person name="Pursley I."/>
            <person name="Horton D.L."/>
            <person name="Alikhan N.F."/>
            <person name="Baker D."/>
            <person name="Gharbi K."/>
            <person name="Hall N."/>
            <person name="Watson M."/>
            <person name="Adriaenssens E.M."/>
            <person name="Foster-Nyarko E."/>
            <person name="Jarju S."/>
            <person name="Secka A."/>
            <person name="Antonio M."/>
            <person name="Oren A."/>
            <person name="Chaudhuri R.R."/>
            <person name="La Ragione R."/>
            <person name="Hildebrand F."/>
            <person name="Pallen M.J."/>
        </authorList>
    </citation>
    <scope>NUCLEOTIDE SEQUENCE</scope>
    <source>
        <strain evidence="17">687</strain>
    </source>
</reference>
<evidence type="ECO:0000256" key="7">
    <source>
        <dbReference type="ARBA" id="ARBA00023077"/>
    </source>
</evidence>
<protein>
    <submittedName>
        <fullName evidence="17">TonB-dependent receptor</fullName>
    </submittedName>
</protein>
<dbReference type="InterPro" id="IPR010917">
    <property type="entry name" value="TonB_rcpt_CS"/>
</dbReference>
<feature type="domain" description="TonB-dependent receptor plug" evidence="16">
    <location>
        <begin position="47"/>
        <end position="145"/>
    </location>
</feature>
<keyword evidence="3 11" id="KW-0813">Transport</keyword>
<evidence type="ECO:0000256" key="5">
    <source>
        <dbReference type="ARBA" id="ARBA00022692"/>
    </source>
</evidence>
<comment type="subcellular location">
    <subcellularLocation>
        <location evidence="1 11">Cell outer membrane</location>
        <topology evidence="1 11">Multi-pass membrane protein</topology>
    </subcellularLocation>
</comment>
<name>A0A9E2NTL4_9GAMM</name>
<evidence type="ECO:0000256" key="9">
    <source>
        <dbReference type="ARBA" id="ARBA00023170"/>
    </source>
</evidence>
<dbReference type="InterPro" id="IPR000531">
    <property type="entry name" value="Beta-barrel_TonB"/>
</dbReference>
<dbReference type="Gene3D" id="2.170.130.10">
    <property type="entry name" value="TonB-dependent receptor, plug domain"/>
    <property type="match status" value="1"/>
</dbReference>
<evidence type="ECO:0000256" key="3">
    <source>
        <dbReference type="ARBA" id="ARBA00022448"/>
    </source>
</evidence>
<evidence type="ECO:0000259" key="16">
    <source>
        <dbReference type="Pfam" id="PF07715"/>
    </source>
</evidence>
<evidence type="ECO:0000256" key="6">
    <source>
        <dbReference type="ARBA" id="ARBA00022729"/>
    </source>
</evidence>
<reference evidence="17" key="2">
    <citation type="submission" date="2021-04" db="EMBL/GenBank/DDBJ databases">
        <authorList>
            <person name="Gilroy R."/>
        </authorList>
    </citation>
    <scope>NUCLEOTIDE SEQUENCE</scope>
    <source>
        <strain evidence="17">687</strain>
    </source>
</reference>
<evidence type="ECO:0000256" key="13">
    <source>
        <dbReference type="PROSITE-ProRule" id="PRU10144"/>
    </source>
</evidence>
<dbReference type="InterPro" id="IPR012910">
    <property type="entry name" value="Plug_dom"/>
</dbReference>
<evidence type="ECO:0000256" key="10">
    <source>
        <dbReference type="ARBA" id="ARBA00023237"/>
    </source>
</evidence>
<evidence type="ECO:0000259" key="15">
    <source>
        <dbReference type="Pfam" id="PF00593"/>
    </source>
</evidence>
<comment type="similarity">
    <text evidence="2">Belongs to the TonB-dependent receptor family. Hemoglobin/haptoglobin binding protein subfamily.</text>
</comment>
<dbReference type="Gene3D" id="2.40.170.20">
    <property type="entry name" value="TonB-dependent receptor, beta-barrel domain"/>
    <property type="match status" value="1"/>
</dbReference>
<proteinExistence type="inferred from homology"/>
<dbReference type="PROSITE" id="PS00430">
    <property type="entry name" value="TONB_DEPENDENT_REC_1"/>
    <property type="match status" value="1"/>
</dbReference>
<keyword evidence="6 14" id="KW-0732">Signal</keyword>
<dbReference type="InterPro" id="IPR036942">
    <property type="entry name" value="Beta-barrel_TonB_sf"/>
</dbReference>
<evidence type="ECO:0000256" key="11">
    <source>
        <dbReference type="PROSITE-ProRule" id="PRU01360"/>
    </source>
</evidence>
<evidence type="ECO:0000256" key="14">
    <source>
        <dbReference type="SAM" id="SignalP"/>
    </source>
</evidence>
<dbReference type="GO" id="GO:0015344">
    <property type="term" value="F:siderophore uptake transmembrane transporter activity"/>
    <property type="evidence" value="ECO:0007669"/>
    <property type="project" value="TreeGrafter"/>
</dbReference>
<feature type="signal peptide" evidence="14">
    <location>
        <begin position="1"/>
        <end position="22"/>
    </location>
</feature>
<dbReference type="PROSITE" id="PS01156">
    <property type="entry name" value="TONB_DEPENDENT_REC_2"/>
    <property type="match status" value="1"/>
</dbReference>
<evidence type="ECO:0000256" key="2">
    <source>
        <dbReference type="ARBA" id="ARBA00008143"/>
    </source>
</evidence>
<feature type="short sequence motif" description="TonB box" evidence="12">
    <location>
        <begin position="30"/>
        <end position="36"/>
    </location>
</feature>
<evidence type="ECO:0000313" key="17">
    <source>
        <dbReference type="EMBL" id="MBU3826474.1"/>
    </source>
</evidence>
<dbReference type="GO" id="GO:0009279">
    <property type="term" value="C:cell outer membrane"/>
    <property type="evidence" value="ECO:0007669"/>
    <property type="project" value="UniProtKB-SubCell"/>
</dbReference>
<keyword evidence="5 11" id="KW-0812">Transmembrane</keyword>
<comment type="caution">
    <text evidence="17">The sequence shown here is derived from an EMBL/GenBank/DDBJ whole genome shotgun (WGS) entry which is preliminary data.</text>
</comment>
<feature type="chain" id="PRO_5039183827" evidence="14">
    <location>
        <begin position="23"/>
        <end position="667"/>
    </location>
</feature>
<keyword evidence="4 11" id="KW-1134">Transmembrane beta strand</keyword>
<evidence type="ECO:0000256" key="1">
    <source>
        <dbReference type="ARBA" id="ARBA00004571"/>
    </source>
</evidence>
<dbReference type="InterPro" id="IPR010916">
    <property type="entry name" value="TonB_box_CS"/>
</dbReference>